<dbReference type="Proteomes" id="UP000030764">
    <property type="component" value="Unassembled WGS sequence"/>
</dbReference>
<dbReference type="AlphaFoldDB" id="A0A085NB23"/>
<dbReference type="Proteomes" id="UP000030758">
    <property type="component" value="Unassembled WGS sequence"/>
</dbReference>
<gene>
    <name evidence="2" type="ORF">M513_02923</name>
    <name evidence="3" type="ORF">M514_02923</name>
</gene>
<accession>A0A085NB23</accession>
<name>A0A085NB23_9BILA</name>
<sequence length="77" mass="8701">MKRRARFSAAPYQESNMKESKQTLTPLRQIKATRASSGTLHQLNFALGQIGVNCHKDMTDRKRLVEKSATITPLKKS</sequence>
<dbReference type="EMBL" id="KL367522">
    <property type="protein sequence ID" value="KFD66669.1"/>
    <property type="molecule type" value="Genomic_DNA"/>
</dbReference>
<feature type="region of interest" description="Disordered" evidence="1">
    <location>
        <begin position="1"/>
        <end position="23"/>
    </location>
</feature>
<evidence type="ECO:0000313" key="2">
    <source>
        <dbReference type="EMBL" id="KFD56145.1"/>
    </source>
</evidence>
<protein>
    <submittedName>
        <fullName evidence="3">Uncharacterized protein</fullName>
    </submittedName>
</protein>
<evidence type="ECO:0000313" key="3">
    <source>
        <dbReference type="EMBL" id="KFD66669.1"/>
    </source>
</evidence>
<proteinExistence type="predicted"/>
<evidence type="ECO:0000256" key="1">
    <source>
        <dbReference type="SAM" id="MobiDB-lite"/>
    </source>
</evidence>
<organism evidence="3">
    <name type="scientific">Trichuris suis</name>
    <name type="common">pig whipworm</name>
    <dbReference type="NCBI Taxonomy" id="68888"/>
    <lineage>
        <taxon>Eukaryota</taxon>
        <taxon>Metazoa</taxon>
        <taxon>Ecdysozoa</taxon>
        <taxon>Nematoda</taxon>
        <taxon>Enoplea</taxon>
        <taxon>Dorylaimia</taxon>
        <taxon>Trichinellida</taxon>
        <taxon>Trichuridae</taxon>
        <taxon>Trichuris</taxon>
    </lineage>
</organism>
<reference evidence="3 4" key="1">
    <citation type="journal article" date="2014" name="Nat. Genet.">
        <title>Genome and transcriptome of the porcine whipworm Trichuris suis.</title>
        <authorList>
            <person name="Jex A.R."/>
            <person name="Nejsum P."/>
            <person name="Schwarz E.M."/>
            <person name="Hu L."/>
            <person name="Young N.D."/>
            <person name="Hall R.S."/>
            <person name="Korhonen P.K."/>
            <person name="Liao S."/>
            <person name="Thamsborg S."/>
            <person name="Xia J."/>
            <person name="Xu P."/>
            <person name="Wang S."/>
            <person name="Scheerlinck J.P."/>
            <person name="Hofmann A."/>
            <person name="Sternberg P.W."/>
            <person name="Wang J."/>
            <person name="Gasser R.B."/>
        </authorList>
    </citation>
    <scope>NUCLEOTIDE SEQUENCE [LARGE SCALE GENOMIC DNA]</scope>
    <source>
        <strain evidence="3">DCEP-RM93F</strain>
        <strain evidence="2">DCEP-RM93M</strain>
    </source>
</reference>
<evidence type="ECO:0000313" key="4">
    <source>
        <dbReference type="Proteomes" id="UP000030764"/>
    </source>
</evidence>
<keyword evidence="4" id="KW-1185">Reference proteome</keyword>
<dbReference type="EMBL" id="KL363195">
    <property type="protein sequence ID" value="KFD56145.1"/>
    <property type="molecule type" value="Genomic_DNA"/>
</dbReference>